<keyword evidence="3 7" id="KW-0812">Transmembrane</keyword>
<dbReference type="GO" id="GO:0070765">
    <property type="term" value="C:gamma-secretase complex"/>
    <property type="evidence" value="ECO:0007669"/>
    <property type="project" value="TreeGrafter"/>
</dbReference>
<evidence type="ECO:0000256" key="4">
    <source>
        <dbReference type="ARBA" id="ARBA00022976"/>
    </source>
</evidence>
<dbReference type="PANTHER" id="PTHR16318">
    <property type="entry name" value="GAMMA-SECRETASE SUBUNIT PEN-2"/>
    <property type="match status" value="1"/>
</dbReference>
<protein>
    <recommendedName>
        <fullName evidence="10">Gamma-secretase subunit PEN-2</fullName>
    </recommendedName>
</protein>
<evidence type="ECO:0008006" key="10">
    <source>
        <dbReference type="Google" id="ProtNLM"/>
    </source>
</evidence>
<evidence type="ECO:0000313" key="8">
    <source>
        <dbReference type="EMBL" id="PXF43463.1"/>
    </source>
</evidence>
<sequence>MEEPGPPSAQTTRSVFHEGVTPWMRSARVQAQNDAQRASGGDGIHQLPAPILVKDAYKEDLQHTEHARKLELEQEEARIVDQIEEQRFKHCRMYFIVGCFGLPLLLFVNVIHFCEDFNAESGSFRIRTYLWLSVIVGLLQSFLWILWFTAFRIVDSITFDLLSIYNSTVPFGYLV</sequence>
<evidence type="ECO:0000256" key="6">
    <source>
        <dbReference type="ARBA" id="ARBA00023136"/>
    </source>
</evidence>
<evidence type="ECO:0000256" key="2">
    <source>
        <dbReference type="ARBA" id="ARBA00009607"/>
    </source>
</evidence>
<gene>
    <name evidence="8" type="ORF">BWQ96_06756</name>
</gene>
<evidence type="ECO:0000256" key="5">
    <source>
        <dbReference type="ARBA" id="ARBA00022989"/>
    </source>
</evidence>
<evidence type="ECO:0000256" key="7">
    <source>
        <dbReference type="SAM" id="Phobius"/>
    </source>
</evidence>
<comment type="subcellular location">
    <subcellularLocation>
        <location evidence="1">Membrane</location>
        <topology evidence="1">Multi-pass membrane protein</topology>
    </subcellularLocation>
</comment>
<dbReference type="GO" id="GO:0007219">
    <property type="term" value="P:Notch signaling pathway"/>
    <property type="evidence" value="ECO:0007669"/>
    <property type="project" value="UniProtKB-KW"/>
</dbReference>
<dbReference type="EMBL" id="NBIV01000124">
    <property type="protein sequence ID" value="PXF43463.1"/>
    <property type="molecule type" value="Genomic_DNA"/>
</dbReference>
<name>A0A2V3IN17_9FLOR</name>
<dbReference type="InterPro" id="IPR019379">
    <property type="entry name" value="Gamma_Secretase_Asp_P_PEN2"/>
</dbReference>
<comment type="caution">
    <text evidence="8">The sequence shown here is derived from an EMBL/GenBank/DDBJ whole genome shotgun (WGS) entry which is preliminary data.</text>
</comment>
<accession>A0A2V3IN17</accession>
<dbReference type="OrthoDB" id="524898at2759"/>
<organism evidence="8 9">
    <name type="scientific">Gracilariopsis chorda</name>
    <dbReference type="NCBI Taxonomy" id="448386"/>
    <lineage>
        <taxon>Eukaryota</taxon>
        <taxon>Rhodophyta</taxon>
        <taxon>Florideophyceae</taxon>
        <taxon>Rhodymeniophycidae</taxon>
        <taxon>Gracilariales</taxon>
        <taxon>Gracilariaceae</taxon>
        <taxon>Gracilariopsis</taxon>
    </lineage>
</organism>
<proteinExistence type="inferred from homology"/>
<keyword evidence="9" id="KW-1185">Reference proteome</keyword>
<feature type="transmembrane region" description="Helical" evidence="7">
    <location>
        <begin position="131"/>
        <end position="154"/>
    </location>
</feature>
<feature type="transmembrane region" description="Helical" evidence="7">
    <location>
        <begin position="93"/>
        <end position="111"/>
    </location>
</feature>
<keyword evidence="4" id="KW-0914">Notch signaling pathway</keyword>
<comment type="similarity">
    <text evidence="2">Belongs to the PEN-2 family.</text>
</comment>
<evidence type="ECO:0000313" key="9">
    <source>
        <dbReference type="Proteomes" id="UP000247409"/>
    </source>
</evidence>
<keyword evidence="5 7" id="KW-1133">Transmembrane helix</keyword>
<reference evidence="8 9" key="1">
    <citation type="journal article" date="2018" name="Mol. Biol. Evol.">
        <title>Analysis of the draft genome of the red seaweed Gracilariopsis chorda provides insights into genome size evolution in Rhodophyta.</title>
        <authorList>
            <person name="Lee J."/>
            <person name="Yang E.C."/>
            <person name="Graf L."/>
            <person name="Yang J.H."/>
            <person name="Qiu H."/>
            <person name="Zel Zion U."/>
            <person name="Chan C.X."/>
            <person name="Stephens T.G."/>
            <person name="Weber A.P.M."/>
            <person name="Boo G.H."/>
            <person name="Boo S.M."/>
            <person name="Kim K.M."/>
            <person name="Shin Y."/>
            <person name="Jung M."/>
            <person name="Lee S.J."/>
            <person name="Yim H.S."/>
            <person name="Lee J.H."/>
            <person name="Bhattacharya D."/>
            <person name="Yoon H.S."/>
        </authorList>
    </citation>
    <scope>NUCLEOTIDE SEQUENCE [LARGE SCALE GENOMIC DNA]</scope>
    <source>
        <strain evidence="8 9">SKKU-2015</strain>
        <tissue evidence="8">Whole body</tissue>
    </source>
</reference>
<dbReference type="AlphaFoldDB" id="A0A2V3IN17"/>
<dbReference type="Proteomes" id="UP000247409">
    <property type="component" value="Unassembled WGS sequence"/>
</dbReference>
<dbReference type="PANTHER" id="PTHR16318:SF0">
    <property type="entry name" value="GAMMA-SECRETASE SUBUNIT PEN-2"/>
    <property type="match status" value="1"/>
</dbReference>
<evidence type="ECO:0000256" key="3">
    <source>
        <dbReference type="ARBA" id="ARBA00022692"/>
    </source>
</evidence>
<evidence type="ECO:0000256" key="1">
    <source>
        <dbReference type="ARBA" id="ARBA00004141"/>
    </source>
</evidence>
<dbReference type="Pfam" id="PF10251">
    <property type="entry name" value="PEN-2"/>
    <property type="match status" value="1"/>
</dbReference>
<keyword evidence="6 7" id="KW-0472">Membrane</keyword>